<name>K8WID0_9GAMM</name>
<dbReference type="InterPro" id="IPR010917">
    <property type="entry name" value="TonB_rcpt_CS"/>
</dbReference>
<dbReference type="InterPro" id="IPR036942">
    <property type="entry name" value="Beta-barrel_TonB_sf"/>
</dbReference>
<proteinExistence type="inferred from homology"/>
<evidence type="ECO:0000313" key="19">
    <source>
        <dbReference type="Proteomes" id="UP000010290"/>
    </source>
</evidence>
<comment type="subcellular location">
    <subcellularLocation>
        <location evidence="1 12">Cell outer membrane</location>
        <topology evidence="1 12">Multi-pass membrane protein</topology>
    </subcellularLocation>
</comment>
<evidence type="ECO:0008006" key="20">
    <source>
        <dbReference type="Google" id="ProtNLM"/>
    </source>
</evidence>
<feature type="short sequence motif" description="TonB C-terminal box" evidence="13">
    <location>
        <begin position="670"/>
        <end position="687"/>
    </location>
</feature>
<evidence type="ECO:0000256" key="10">
    <source>
        <dbReference type="ARBA" id="ARBA00023136"/>
    </source>
</evidence>
<keyword evidence="9 14" id="KW-0798">TonB box</keyword>
<evidence type="ECO:0000256" key="11">
    <source>
        <dbReference type="ARBA" id="ARBA00023237"/>
    </source>
</evidence>
<keyword evidence="5 12" id="KW-0812">Transmembrane</keyword>
<organism evidence="18 19">
    <name type="scientific">Providencia sneebia DSM 19967</name>
    <dbReference type="NCBI Taxonomy" id="1141660"/>
    <lineage>
        <taxon>Bacteria</taxon>
        <taxon>Pseudomonadati</taxon>
        <taxon>Pseudomonadota</taxon>
        <taxon>Gammaproteobacteria</taxon>
        <taxon>Enterobacterales</taxon>
        <taxon>Morganellaceae</taxon>
        <taxon>Providencia</taxon>
    </lineage>
</organism>
<feature type="chain" id="PRO_5003921584" description="TonB-dependent receptor" evidence="15">
    <location>
        <begin position="32"/>
        <end position="687"/>
    </location>
</feature>
<dbReference type="GO" id="GO:0009279">
    <property type="term" value="C:cell outer membrane"/>
    <property type="evidence" value="ECO:0007669"/>
    <property type="project" value="UniProtKB-SubCell"/>
</dbReference>
<evidence type="ECO:0000256" key="12">
    <source>
        <dbReference type="PROSITE-ProRule" id="PRU01360"/>
    </source>
</evidence>
<dbReference type="PANTHER" id="PTHR32552">
    <property type="entry name" value="FERRICHROME IRON RECEPTOR-RELATED"/>
    <property type="match status" value="1"/>
</dbReference>
<comment type="similarity">
    <text evidence="12 14">Belongs to the TonB-dependent receptor family.</text>
</comment>
<dbReference type="InterPro" id="IPR012910">
    <property type="entry name" value="Plug_dom"/>
</dbReference>
<feature type="domain" description="TonB-dependent receptor-like beta-barrel" evidence="16">
    <location>
        <begin position="279"/>
        <end position="654"/>
    </location>
</feature>
<evidence type="ECO:0000256" key="14">
    <source>
        <dbReference type="RuleBase" id="RU003357"/>
    </source>
</evidence>
<dbReference type="InterPro" id="IPR000531">
    <property type="entry name" value="Beta-barrel_TonB"/>
</dbReference>
<dbReference type="PANTHER" id="PTHR32552:SF81">
    <property type="entry name" value="TONB-DEPENDENT OUTER MEMBRANE RECEPTOR"/>
    <property type="match status" value="1"/>
</dbReference>
<keyword evidence="10 12" id="KW-0472">Membrane</keyword>
<keyword evidence="19" id="KW-1185">Reference proteome</keyword>
<protein>
    <recommendedName>
        <fullName evidence="20">TonB-dependent receptor</fullName>
    </recommendedName>
</protein>
<dbReference type="GO" id="GO:0006826">
    <property type="term" value="P:iron ion transport"/>
    <property type="evidence" value="ECO:0007669"/>
    <property type="project" value="UniProtKB-KW"/>
</dbReference>
<evidence type="ECO:0000256" key="6">
    <source>
        <dbReference type="ARBA" id="ARBA00022729"/>
    </source>
</evidence>
<dbReference type="PATRIC" id="fig|1141660.3.peg.2675"/>
<keyword evidence="8" id="KW-0406">Ion transport</keyword>
<dbReference type="EMBL" id="AKKN01000010">
    <property type="protein sequence ID" value="EKT55965.1"/>
    <property type="molecule type" value="Genomic_DNA"/>
</dbReference>
<dbReference type="HOGENOM" id="CLU_008287_15_2_6"/>
<reference evidence="18 19" key="1">
    <citation type="journal article" date="2012" name="BMC Genomics">
        <title>Comparative genomics of bacteria in the genus Providencia isolated from wild Drosophila melanogaster.</title>
        <authorList>
            <person name="Galac M.R."/>
            <person name="Lazzaro B.P."/>
        </authorList>
    </citation>
    <scope>NUCLEOTIDE SEQUENCE [LARGE SCALE GENOMIC DNA]</scope>
    <source>
        <strain evidence="18 19">DSM 19967</strain>
    </source>
</reference>
<feature type="signal peptide" evidence="15">
    <location>
        <begin position="1"/>
        <end position="31"/>
    </location>
</feature>
<evidence type="ECO:0000256" key="15">
    <source>
        <dbReference type="SAM" id="SignalP"/>
    </source>
</evidence>
<dbReference type="Pfam" id="PF00593">
    <property type="entry name" value="TonB_dep_Rec_b-barrel"/>
    <property type="match status" value="1"/>
</dbReference>
<dbReference type="AlphaFoldDB" id="K8WID0"/>
<dbReference type="InterPro" id="IPR039426">
    <property type="entry name" value="TonB-dep_rcpt-like"/>
</dbReference>
<accession>K8WID0</accession>
<feature type="domain" description="TonB-dependent receptor plug" evidence="17">
    <location>
        <begin position="73"/>
        <end position="184"/>
    </location>
</feature>
<evidence type="ECO:0000256" key="7">
    <source>
        <dbReference type="ARBA" id="ARBA00023004"/>
    </source>
</evidence>
<dbReference type="PROSITE" id="PS01156">
    <property type="entry name" value="TONB_DEPENDENT_REC_2"/>
    <property type="match status" value="1"/>
</dbReference>
<keyword evidence="2 12" id="KW-0813">Transport</keyword>
<gene>
    <name evidence="18" type="ORF">OO7_13389</name>
</gene>
<keyword evidence="11 12" id="KW-0998">Cell outer membrane</keyword>
<dbReference type="PROSITE" id="PS52016">
    <property type="entry name" value="TONB_DEPENDENT_REC_3"/>
    <property type="match status" value="1"/>
</dbReference>
<evidence type="ECO:0000256" key="5">
    <source>
        <dbReference type="ARBA" id="ARBA00022692"/>
    </source>
</evidence>
<keyword evidence="6 15" id="KW-0732">Signal</keyword>
<keyword evidence="7" id="KW-0408">Iron</keyword>
<keyword evidence="4" id="KW-0410">Iron transport</keyword>
<evidence type="ECO:0000256" key="4">
    <source>
        <dbReference type="ARBA" id="ARBA00022496"/>
    </source>
</evidence>
<dbReference type="Gene3D" id="2.40.170.20">
    <property type="entry name" value="TonB-dependent receptor, beta-barrel domain"/>
    <property type="match status" value="1"/>
</dbReference>
<evidence type="ECO:0000256" key="1">
    <source>
        <dbReference type="ARBA" id="ARBA00004571"/>
    </source>
</evidence>
<dbReference type="SUPFAM" id="SSF56935">
    <property type="entry name" value="Porins"/>
    <property type="match status" value="1"/>
</dbReference>
<dbReference type="Pfam" id="PF07715">
    <property type="entry name" value="Plug"/>
    <property type="match status" value="1"/>
</dbReference>
<evidence type="ECO:0000259" key="16">
    <source>
        <dbReference type="Pfam" id="PF00593"/>
    </source>
</evidence>
<dbReference type="Proteomes" id="UP000010290">
    <property type="component" value="Chromosome"/>
</dbReference>
<evidence type="ECO:0000313" key="18">
    <source>
        <dbReference type="EMBL" id="EKT55965.1"/>
    </source>
</evidence>
<evidence type="ECO:0000259" key="17">
    <source>
        <dbReference type="Pfam" id="PF07715"/>
    </source>
</evidence>
<keyword evidence="3 12" id="KW-1134">Transmembrane beta strand</keyword>
<evidence type="ECO:0000256" key="3">
    <source>
        <dbReference type="ARBA" id="ARBA00022452"/>
    </source>
</evidence>
<evidence type="ECO:0000256" key="8">
    <source>
        <dbReference type="ARBA" id="ARBA00023065"/>
    </source>
</evidence>
<comment type="caution">
    <text evidence="18">The sequence shown here is derived from an EMBL/GenBank/DDBJ whole genome shotgun (WGS) entry which is preliminary data.</text>
</comment>
<sequence length="687" mass="78241">MIGLFYMKYIKFKLNFLILCMVSCYSFTSIADSTDNKIEGIADSTDNKVEDKAEPSEGVIIVTGERFDRREVETGSSLNIITQKELERRPDLNSLTQVFKNTPNVIDTGLGNELPSIRGIEGSTAVGAMAFITGARPRLNVSIDGHTSNYNDLAFGSKSTWDMRQIEVYRGPQSYAQGRNAIAGSVVAQSNDPSNKYEGAARLGYGNQNLRQYSAMLSGPLINEELLFRLSVDRQDRKSFEHLAKYSPAGDSRKFESTATRAKLLWLPSAFPDFYSRYTFYHVDSRTPQGEFKPRNEFETFRSVFQIRSATNIWDVGYEINDTLKFENKAIYSNFIQDRYALPVGGPARVEGHEFQIEPILKFDTEKYRGLLGLFYYNSPQDETVLINVKNAYRDKTNTKAVYGEITFDPSEHIEINMSARYEEEEHKRYGGSLFVVDYENTEKVFLPKFDAAWLFNDNHRVGAKVVRGYNPGGAGVSFTPPFKIYQYDTEYVWSYELYHRWISADNRLKLSTNLFYNDYKDLQVPYYDMSGYAIMDNADKAITYGAEFNLNWQANDDINLYAGVGLLKTKIKEYTENPSYENNKLSRSPSYTLNAGGSYQLPAGFEVGANMNYTDSYYSSVSNSRDSKTNGYSQANAYIAYNFKNGRVTLYTENAFDSHEKTKIITGGYTTYQQPRLVGISTELRF</sequence>
<evidence type="ECO:0000256" key="2">
    <source>
        <dbReference type="ARBA" id="ARBA00022448"/>
    </source>
</evidence>
<evidence type="ECO:0000256" key="9">
    <source>
        <dbReference type="ARBA" id="ARBA00023077"/>
    </source>
</evidence>
<evidence type="ECO:0000256" key="13">
    <source>
        <dbReference type="PROSITE-ProRule" id="PRU10144"/>
    </source>
</evidence>